<dbReference type="InterPro" id="IPR001155">
    <property type="entry name" value="OxRdtase_FMN_N"/>
</dbReference>
<reference evidence="4" key="1">
    <citation type="submission" date="2019-05" db="EMBL/GenBank/DDBJ databases">
        <authorList>
            <person name="Naeem R."/>
            <person name="Antony C."/>
            <person name="Guan Q."/>
        </authorList>
    </citation>
    <scope>NUCLEOTIDE SEQUENCE</scope>
    <source>
        <strain evidence="4">2</strain>
    </source>
</reference>
<evidence type="ECO:0000256" key="2">
    <source>
        <dbReference type="ARBA" id="ARBA00023002"/>
    </source>
</evidence>
<dbReference type="AlphaFoldDB" id="A0A653EX00"/>
<keyword evidence="2" id="KW-0560">Oxidoreductase</keyword>
<dbReference type="GO" id="GO:0016491">
    <property type="term" value="F:oxidoreductase activity"/>
    <property type="evidence" value="ECO:0007669"/>
    <property type="project" value="UniProtKB-KW"/>
</dbReference>
<protein>
    <submittedName>
        <fullName evidence="4">NADH oxidase</fullName>
    </submittedName>
</protein>
<dbReference type="EMBL" id="LR589124">
    <property type="protein sequence ID" value="VTP01908.1"/>
    <property type="molecule type" value="Genomic_DNA"/>
</dbReference>
<accession>A0A653EX00</accession>
<evidence type="ECO:0000313" key="4">
    <source>
        <dbReference type="EMBL" id="VTP01908.1"/>
    </source>
</evidence>
<sequence length="409" mass="43668">MTGMTTPTNLHAPLELPCGVVLPNRVAKVAMSEQLADRHGRPLPELVSLYRRWAASGAGLLITGNVAVQPTQLVEPYNVVVTANDDPTSLGEWVDAAKCHGAQLFMQLNHPGRQALRAVAGRSLAPSAVSPRKRMLRSALPRPIEMTVADIGRTIKAFAASTAVAEPAGFDGVEVHAAHGYLLSQFLSPLTNHRHDSWGGSIERRSRILIDVVRAIRGRVGRRFAVAVKLNASDFEDGGFSVGDAVRVATALQAEGIDLLEVSGGSGSYWLHLLGGATPTAGYFTTSVEHVRHAVDVPVMLTGGLRDGTVVRELVERGAVDVIGLARPFAVDPHAARQLLAGGTLDDIAKPRRSAVRAVGAALSSPWHQQQLRRLGRGLEPDPGRGRVRTAARLAEMQLRWRTGGNPAL</sequence>
<dbReference type="Gene3D" id="3.20.20.70">
    <property type="entry name" value="Aldolase class I"/>
    <property type="match status" value="1"/>
</dbReference>
<dbReference type="GO" id="GO:0010181">
    <property type="term" value="F:FMN binding"/>
    <property type="evidence" value="ECO:0007669"/>
    <property type="project" value="InterPro"/>
</dbReference>
<dbReference type="SUPFAM" id="SSF51395">
    <property type="entry name" value="FMN-linked oxidoreductases"/>
    <property type="match status" value="1"/>
</dbReference>
<dbReference type="PANTHER" id="PTHR43656">
    <property type="entry name" value="BINDING OXIDOREDUCTASE, PUTATIVE (AFU_ORTHOLOGUE AFUA_2G08260)-RELATED"/>
    <property type="match status" value="1"/>
</dbReference>
<dbReference type="RefSeq" id="WP_204802724.1">
    <property type="nucleotide sequence ID" value="NZ_CAJMWM010000001.1"/>
</dbReference>
<evidence type="ECO:0000256" key="1">
    <source>
        <dbReference type="ARBA" id="ARBA00022630"/>
    </source>
</evidence>
<dbReference type="InterPro" id="IPR051799">
    <property type="entry name" value="NADH_flavin_oxidoreductase"/>
</dbReference>
<organism evidence="4">
    <name type="scientific">Mycobacterium riyadhense</name>
    <dbReference type="NCBI Taxonomy" id="486698"/>
    <lineage>
        <taxon>Bacteria</taxon>
        <taxon>Bacillati</taxon>
        <taxon>Actinomycetota</taxon>
        <taxon>Actinomycetes</taxon>
        <taxon>Mycobacteriales</taxon>
        <taxon>Mycobacteriaceae</taxon>
        <taxon>Mycobacterium</taxon>
    </lineage>
</organism>
<evidence type="ECO:0000259" key="3">
    <source>
        <dbReference type="Pfam" id="PF00724"/>
    </source>
</evidence>
<feature type="domain" description="NADH:flavin oxidoreductase/NADH oxidase N-terminal" evidence="3">
    <location>
        <begin position="10"/>
        <end position="339"/>
    </location>
</feature>
<gene>
    <name evidence="4" type="ORF">BIN_B_04277</name>
</gene>
<dbReference type="PANTHER" id="PTHR43656:SF2">
    <property type="entry name" value="BINDING OXIDOREDUCTASE, PUTATIVE (AFU_ORTHOLOGUE AFUA_2G08260)-RELATED"/>
    <property type="match status" value="1"/>
</dbReference>
<dbReference type="InterPro" id="IPR013785">
    <property type="entry name" value="Aldolase_TIM"/>
</dbReference>
<keyword evidence="1" id="KW-0285">Flavoprotein</keyword>
<dbReference type="Pfam" id="PF00724">
    <property type="entry name" value="Oxidored_FMN"/>
    <property type="match status" value="1"/>
</dbReference>
<proteinExistence type="predicted"/>
<name>A0A653EX00_9MYCO</name>